<dbReference type="AlphaFoldDB" id="A0A8K0T5Q9"/>
<dbReference type="SMART" id="SM00248">
    <property type="entry name" value="ANK"/>
    <property type="match status" value="7"/>
</dbReference>
<organism evidence="5 6">
    <name type="scientific">Plectosphaerella cucumerina</name>
    <dbReference type="NCBI Taxonomy" id="40658"/>
    <lineage>
        <taxon>Eukaryota</taxon>
        <taxon>Fungi</taxon>
        <taxon>Dikarya</taxon>
        <taxon>Ascomycota</taxon>
        <taxon>Pezizomycotina</taxon>
        <taxon>Sordariomycetes</taxon>
        <taxon>Hypocreomycetidae</taxon>
        <taxon>Glomerellales</taxon>
        <taxon>Plectosphaerellaceae</taxon>
        <taxon>Plectosphaerella</taxon>
    </lineage>
</organism>
<reference evidence="5" key="1">
    <citation type="journal article" date="2021" name="Nat. Commun.">
        <title>Genetic determinants of endophytism in the Arabidopsis root mycobiome.</title>
        <authorList>
            <person name="Mesny F."/>
            <person name="Miyauchi S."/>
            <person name="Thiergart T."/>
            <person name="Pickel B."/>
            <person name="Atanasova L."/>
            <person name="Karlsson M."/>
            <person name="Huettel B."/>
            <person name="Barry K.W."/>
            <person name="Haridas S."/>
            <person name="Chen C."/>
            <person name="Bauer D."/>
            <person name="Andreopoulos W."/>
            <person name="Pangilinan J."/>
            <person name="LaButti K."/>
            <person name="Riley R."/>
            <person name="Lipzen A."/>
            <person name="Clum A."/>
            <person name="Drula E."/>
            <person name="Henrissat B."/>
            <person name="Kohler A."/>
            <person name="Grigoriev I.V."/>
            <person name="Martin F.M."/>
            <person name="Hacquard S."/>
        </authorList>
    </citation>
    <scope>NUCLEOTIDE SEQUENCE</scope>
    <source>
        <strain evidence="5">MPI-CAGE-AT-0016</strain>
    </source>
</reference>
<proteinExistence type="predicted"/>
<dbReference type="Gene3D" id="1.25.40.20">
    <property type="entry name" value="Ankyrin repeat-containing domain"/>
    <property type="match status" value="1"/>
</dbReference>
<dbReference type="PANTHER" id="PTHR24189:SF50">
    <property type="entry name" value="ANKYRIN REPEAT AND SOCS BOX PROTEIN 2"/>
    <property type="match status" value="1"/>
</dbReference>
<dbReference type="Pfam" id="PF12796">
    <property type="entry name" value="Ank_2"/>
    <property type="match status" value="1"/>
</dbReference>
<dbReference type="InterPro" id="IPR050745">
    <property type="entry name" value="Multifunctional_regulatory"/>
</dbReference>
<dbReference type="EMBL" id="JAGPXD010000007">
    <property type="protein sequence ID" value="KAH7347661.1"/>
    <property type="molecule type" value="Genomic_DNA"/>
</dbReference>
<dbReference type="PANTHER" id="PTHR24189">
    <property type="entry name" value="MYOTROPHIN"/>
    <property type="match status" value="1"/>
</dbReference>
<dbReference type="Proteomes" id="UP000813385">
    <property type="component" value="Unassembled WGS sequence"/>
</dbReference>
<comment type="caution">
    <text evidence="5">The sequence shown here is derived from an EMBL/GenBank/DDBJ whole genome shotgun (WGS) entry which is preliminary data.</text>
</comment>
<dbReference type="PROSITE" id="PS50297">
    <property type="entry name" value="ANK_REP_REGION"/>
    <property type="match status" value="1"/>
</dbReference>
<evidence type="ECO:0000256" key="3">
    <source>
        <dbReference type="PROSITE-ProRule" id="PRU00023"/>
    </source>
</evidence>
<dbReference type="InterPro" id="IPR002110">
    <property type="entry name" value="Ankyrin_rpt"/>
</dbReference>
<dbReference type="OrthoDB" id="7464126at2759"/>
<evidence type="ECO:0000313" key="6">
    <source>
        <dbReference type="Proteomes" id="UP000813385"/>
    </source>
</evidence>
<feature type="coiled-coil region" evidence="4">
    <location>
        <begin position="765"/>
        <end position="792"/>
    </location>
</feature>
<accession>A0A8K0T5Q9</accession>
<gene>
    <name evidence="5" type="ORF">B0T11DRAFT_291650</name>
</gene>
<evidence type="ECO:0000313" key="5">
    <source>
        <dbReference type="EMBL" id="KAH7347661.1"/>
    </source>
</evidence>
<feature type="repeat" description="ANK" evidence="3">
    <location>
        <begin position="600"/>
        <end position="632"/>
    </location>
</feature>
<feature type="repeat" description="ANK" evidence="3">
    <location>
        <begin position="486"/>
        <end position="518"/>
    </location>
</feature>
<feature type="repeat" description="ANK" evidence="3">
    <location>
        <begin position="520"/>
        <end position="556"/>
    </location>
</feature>
<dbReference type="SUPFAM" id="SSF48403">
    <property type="entry name" value="Ankyrin repeat"/>
    <property type="match status" value="1"/>
</dbReference>
<keyword evidence="6" id="KW-1185">Reference proteome</keyword>
<evidence type="ECO:0000256" key="4">
    <source>
        <dbReference type="SAM" id="Coils"/>
    </source>
</evidence>
<keyword evidence="2 3" id="KW-0040">ANK repeat</keyword>
<dbReference type="InterPro" id="IPR036770">
    <property type="entry name" value="Ankyrin_rpt-contain_sf"/>
</dbReference>
<evidence type="ECO:0000256" key="1">
    <source>
        <dbReference type="ARBA" id="ARBA00022737"/>
    </source>
</evidence>
<name>A0A8K0T5Q9_9PEZI</name>
<sequence length="882" mass="99113">MEVVGAVASFIAIAQALKEGHKALTFLRSIPEIDGEWRALYAELEAVNRIIDEAKQYQSFENPDRPDSDLLCASINRVKEIAEALVTLSRNCSRVPDQSTQPVAQANKLKIRPKKTKWLWVRDEIRILAARLRDAKTNLLLAVQLANEKQARAIPQAVCDVLMPVFEMKLEATSERTVRQLARLFDTLSKQPQVEHLSRQLEMGSNLASPNFKSETALSFPSREHIPTIRDCRIRTLCPQPCACRCHQALRGTLVSRAKCNSSTCERVKSAPSISGSIKLGYWLFGRAVSLTIGVSLRPQHVVPRQHNFVAALSSPHPSRELVRKAFLDVHPDDVDEFGNSMLLCVLGFFTMDHEKRGFFIENALQIWGRHLENGKIERRHYFEIQCTASSAKCPESLRHNLQILASFSEEHEAYNPTPIHCAILEQGSASAVRAAISLNPELIDTLDHDGETALHLVVSRCIENPRPLLFELGHAGADLHSLSGNGNPPLIDACVSHNVEAVRWLLEQGVDPSKTRSADGRLPLHVIANVGHGPSSAEIAQLLIDKGSDCNARSRMGHTPLHAFALHVCNGSFERSESHSHQLLATFVKGGANLEAIRDGETPILRAVRVNVPVSFLALIKHGADIRARNEYGAGILHLASSYCHSGMLNLIRESGAIRELDPFEKNNFGNSPWDDFIHSVNTPKEATHSQMDPSRDRCLAFEKLFLQVRDFQLQAELDYLQRAENCLFFGEFAEARVNLDYLVALREPKLLWAIDARMHTYRAIILQLQAENLEGALESMAEKREAIIRELSTSPWEMDSCRWHEWDYVPGATYEQWMEQDEIAQGWRREGLRRWRREHPLAWMAMHPDGCLTKGLFEIWDVFSDSDDDTESEGGSCGEE</sequence>
<keyword evidence="4" id="KW-0175">Coiled coil</keyword>
<evidence type="ECO:0000256" key="2">
    <source>
        <dbReference type="ARBA" id="ARBA00023043"/>
    </source>
</evidence>
<dbReference type="PROSITE" id="PS50088">
    <property type="entry name" value="ANK_REPEAT"/>
    <property type="match status" value="3"/>
</dbReference>
<keyword evidence="1" id="KW-0677">Repeat</keyword>
<protein>
    <submittedName>
        <fullName evidence="5">Ankyrin repeat-containing domain protein</fullName>
    </submittedName>
</protein>